<dbReference type="GO" id="GO:0035242">
    <property type="term" value="F:protein-arginine omega-N asymmetric methyltransferase activity"/>
    <property type="evidence" value="ECO:0007669"/>
    <property type="project" value="UniProtKB-EC"/>
</dbReference>
<reference evidence="1 2" key="1">
    <citation type="submission" date="2020-08" db="EMBL/GenBank/DDBJ databases">
        <title>Genomic Encyclopedia of Type Strains, Phase IV (KMG-IV): sequencing the most valuable type-strain genomes for metagenomic binning, comparative biology and taxonomic classification.</title>
        <authorList>
            <person name="Goeker M."/>
        </authorList>
    </citation>
    <scope>NUCLEOTIDE SEQUENCE [LARGE SCALE GENOMIC DNA]</scope>
    <source>
        <strain evidence="1 2">DSM 29007</strain>
    </source>
</reference>
<sequence>MTRSYNVRSFGLMAADHVRIDAYAAALEQAVRPGSVVLDVGTGTGILALLACRLGARRVYAIEPNDAVQLARLAARDNGFADRIEFIQALSMDVELPERADVIVSDLRGVLPVAFPHITAIADVRERMLAPGGVLIPRRDTVRAAPVEAPREHAAITSPWTEHGLGLDMSSSRAAALNDWGKVHFAAGQLLAAPQTWAVLDYRTITDPNLKATMEWTVERDGTGHGVSVWFDADLAEGVGFTTGPEGPQTIYGTAFLPWLEPVPLVRGDRIRMMLQARGISDDYVWVWDTTVERADGSRVRFRQSTLRAGAFPSQQMRRRGHDFAPMLGEQGRADREILGLMDGTATLGEIATEARRRFPALFTSWEAALSRVGQLSETFSE</sequence>
<gene>
    <name evidence="1" type="ORF">HNQ61_002188</name>
</gene>
<dbReference type="PROSITE" id="PS51678">
    <property type="entry name" value="SAM_MT_PRMT"/>
    <property type="match status" value="1"/>
</dbReference>
<accession>A0A841GXU5</accession>
<organism evidence="1 2">
    <name type="scientific">Longimicrobium terrae</name>
    <dbReference type="NCBI Taxonomy" id="1639882"/>
    <lineage>
        <taxon>Bacteria</taxon>
        <taxon>Pseudomonadati</taxon>
        <taxon>Gemmatimonadota</taxon>
        <taxon>Longimicrobiia</taxon>
        <taxon>Longimicrobiales</taxon>
        <taxon>Longimicrobiaceae</taxon>
        <taxon>Longimicrobium</taxon>
    </lineage>
</organism>
<evidence type="ECO:0000313" key="2">
    <source>
        <dbReference type="Proteomes" id="UP000582837"/>
    </source>
</evidence>
<dbReference type="AlphaFoldDB" id="A0A841GXU5"/>
<evidence type="ECO:0000313" key="1">
    <source>
        <dbReference type="EMBL" id="MBB6070567.1"/>
    </source>
</evidence>
<dbReference type="EMBL" id="JACHIA010000005">
    <property type="protein sequence ID" value="MBB6070567.1"/>
    <property type="molecule type" value="Genomic_DNA"/>
</dbReference>
<proteinExistence type="predicted"/>
<dbReference type="PANTHER" id="PTHR11006">
    <property type="entry name" value="PROTEIN ARGININE N-METHYLTRANSFERASE"/>
    <property type="match status" value="1"/>
</dbReference>
<dbReference type="GO" id="GO:0042054">
    <property type="term" value="F:histone methyltransferase activity"/>
    <property type="evidence" value="ECO:0007669"/>
    <property type="project" value="TreeGrafter"/>
</dbReference>
<dbReference type="CDD" id="cd02440">
    <property type="entry name" value="AdoMet_MTases"/>
    <property type="match status" value="1"/>
</dbReference>
<dbReference type="InterPro" id="IPR029063">
    <property type="entry name" value="SAM-dependent_MTases_sf"/>
</dbReference>
<dbReference type="Pfam" id="PF06325">
    <property type="entry name" value="PrmA"/>
    <property type="match status" value="1"/>
</dbReference>
<keyword evidence="1" id="KW-0808">Transferase</keyword>
<dbReference type="SUPFAM" id="SSF53335">
    <property type="entry name" value="S-adenosyl-L-methionine-dependent methyltransferases"/>
    <property type="match status" value="1"/>
</dbReference>
<dbReference type="Proteomes" id="UP000582837">
    <property type="component" value="Unassembled WGS sequence"/>
</dbReference>
<name>A0A841GXU5_9BACT</name>
<dbReference type="Gene3D" id="3.40.50.150">
    <property type="entry name" value="Vaccinia Virus protein VP39"/>
    <property type="match status" value="1"/>
</dbReference>
<keyword evidence="1" id="KW-0489">Methyltransferase</keyword>
<dbReference type="PANTHER" id="PTHR11006:SF4">
    <property type="entry name" value="PROTEIN ARGININE N-METHYLTRANSFERASE 7"/>
    <property type="match status" value="1"/>
</dbReference>
<dbReference type="InterPro" id="IPR025799">
    <property type="entry name" value="Arg_MeTrfase"/>
</dbReference>
<keyword evidence="2" id="KW-1185">Reference proteome</keyword>
<dbReference type="GO" id="GO:0032259">
    <property type="term" value="P:methylation"/>
    <property type="evidence" value="ECO:0007669"/>
    <property type="project" value="UniProtKB-KW"/>
</dbReference>
<dbReference type="EC" id="2.1.1.319" evidence="1"/>
<comment type="caution">
    <text evidence="1">The sequence shown here is derived from an EMBL/GenBank/DDBJ whole genome shotgun (WGS) entry which is preliminary data.</text>
</comment>
<dbReference type="RefSeq" id="WP_170034400.1">
    <property type="nucleotide sequence ID" value="NZ_JABDTL010000001.1"/>
</dbReference>
<protein>
    <submittedName>
        <fullName evidence="1">Protein arginine N-methyltransferase 1</fullName>
        <ecNumber evidence="1">2.1.1.319</ecNumber>
    </submittedName>
</protein>
<dbReference type="Gene3D" id="2.70.160.11">
    <property type="entry name" value="Hnrnp arginine n-methyltransferase1"/>
    <property type="match status" value="1"/>
</dbReference>